<dbReference type="PROSITE" id="PS50817">
    <property type="entry name" value="INTEIN_N_TER"/>
    <property type="match status" value="1"/>
</dbReference>
<evidence type="ECO:0000259" key="2">
    <source>
        <dbReference type="SMART" id="SM00306"/>
    </source>
</evidence>
<gene>
    <name evidence="3" type="ordered locus">STAUR_0384</name>
    <name evidence="4" type="ORF">STIAU_1829</name>
</gene>
<keyword evidence="5" id="KW-1185">Reference proteome</keyword>
<dbReference type="OrthoDB" id="5521784at2"/>
<dbReference type="CDD" id="cd00081">
    <property type="entry name" value="Hint"/>
    <property type="match status" value="1"/>
</dbReference>
<evidence type="ECO:0000313" key="4">
    <source>
        <dbReference type="EMBL" id="EAU62925.1"/>
    </source>
</evidence>
<dbReference type="STRING" id="378806.STAUR_0384"/>
<organism evidence="4 6">
    <name type="scientific">Stigmatella aurantiaca (strain DW4/3-1)</name>
    <dbReference type="NCBI Taxonomy" id="378806"/>
    <lineage>
        <taxon>Bacteria</taxon>
        <taxon>Pseudomonadati</taxon>
        <taxon>Myxococcota</taxon>
        <taxon>Myxococcia</taxon>
        <taxon>Myxococcales</taxon>
        <taxon>Cystobacterineae</taxon>
        <taxon>Archangiaceae</taxon>
        <taxon>Stigmatella</taxon>
    </lineage>
</organism>
<dbReference type="InterPro" id="IPR006141">
    <property type="entry name" value="Intein_N"/>
</dbReference>
<evidence type="ECO:0000313" key="3">
    <source>
        <dbReference type="EMBL" id="ADO68193.1"/>
    </source>
</evidence>
<dbReference type="SMART" id="SM00306">
    <property type="entry name" value="HintN"/>
    <property type="match status" value="1"/>
</dbReference>
<dbReference type="InterPro" id="IPR003587">
    <property type="entry name" value="Hint_dom_N"/>
</dbReference>
<dbReference type="Proteomes" id="UP000032702">
    <property type="component" value="Unassembled WGS sequence"/>
</dbReference>
<dbReference type="eggNOG" id="COG1372">
    <property type="taxonomic scope" value="Bacteria"/>
</dbReference>
<dbReference type="EMBL" id="CP002271">
    <property type="protein sequence ID" value="ADO68193.1"/>
    <property type="molecule type" value="Genomic_DNA"/>
</dbReference>
<evidence type="ECO:0000313" key="6">
    <source>
        <dbReference type="Proteomes" id="UP000032702"/>
    </source>
</evidence>
<dbReference type="Proteomes" id="UP000001351">
    <property type="component" value="Chromosome"/>
</dbReference>
<evidence type="ECO:0000256" key="1">
    <source>
        <dbReference type="SAM" id="MobiDB-lite"/>
    </source>
</evidence>
<dbReference type="AlphaFoldDB" id="Q08R15"/>
<dbReference type="KEGG" id="sur:STAUR_0384"/>
<protein>
    <submittedName>
        <fullName evidence="3">Conserved uncharacterized protein</fullName>
    </submittedName>
</protein>
<evidence type="ECO:0000313" key="5">
    <source>
        <dbReference type="Proteomes" id="UP000001351"/>
    </source>
</evidence>
<sequence length="632" mass="69274">MRSSSLRLWKPLVRASQMAGVLLLTTGWSKPLRPPAEHMPHPQLIEQSHRMNARYDAEIIKHGNRLSIDLDLADDAQHAFVLSRLRAAGKNEKNAPGLFHKLSLFRERALRRQREGAKMDAPSSGPLWCDHYLIVKPPISSGTGASLTYEPYVRVSCNGGANYIYADLVAYDINKEETQSRVVASNAGEEYGGGTDFIGVGAVASVDVAQGHLLRLESVALAVDDVTGRDVTSYTVEKTSIAFRDEGGFTLLHPREIVPNNNRADIWMCQLRGGADCDYAVAGYEQGILKAYPPVPQGVAASRAEKPGELNPGDFWELGSPFNATQLYVPIRTEIRAGNSNYLQCTVDHYTYAKVLLHSSVGVRCANSVDFKNLLPVGQNTAVFNYLADVSYDINGNGDPECTTTRILNNSVSFNITLIGKSRCTHADGTHTLEPFYKSQAIDGRTLTSQRLFFQNSCMAAGTRIQMADGRILPVEQVEIGDKVLANKEGLILTITDVARGHEIDDFVQLHDNAGHRVTLTQMHPVIKADGKVVAARSLKIRDQVRTNRGIATIKSAKRVPVNGKQVFNLALGTPYELRTVGPQERTLFAGGFLVGDKSMQDLLQNPQPPPMDVASSLPETWRPDFANAQAE</sequence>
<dbReference type="HOGENOM" id="CLU_486459_0_0_7"/>
<dbReference type="SUPFAM" id="SSF51294">
    <property type="entry name" value="Hedgehog/intein (Hint) domain"/>
    <property type="match status" value="1"/>
</dbReference>
<name>Q08R15_STIAD</name>
<dbReference type="GO" id="GO:0016539">
    <property type="term" value="P:intein-mediated protein splicing"/>
    <property type="evidence" value="ECO:0007669"/>
    <property type="project" value="InterPro"/>
</dbReference>
<dbReference type="Gene3D" id="2.170.16.10">
    <property type="entry name" value="Hedgehog/Intein (Hint) domain"/>
    <property type="match status" value="1"/>
</dbReference>
<dbReference type="EMBL" id="AAMD01000195">
    <property type="protein sequence ID" value="EAU62925.1"/>
    <property type="molecule type" value="Genomic_DNA"/>
</dbReference>
<reference evidence="3 5" key="2">
    <citation type="journal article" date="2011" name="Mol. Biol. Evol.">
        <title>Comparative genomic analysis of fruiting body formation in Myxococcales.</title>
        <authorList>
            <person name="Huntley S."/>
            <person name="Hamann N."/>
            <person name="Wegener-Feldbrugge S."/>
            <person name="Treuner-Lange A."/>
            <person name="Kube M."/>
            <person name="Reinhardt R."/>
            <person name="Klages S."/>
            <person name="Muller R."/>
            <person name="Ronning C.M."/>
            <person name="Nierman W.C."/>
            <person name="Sogaard-Andersen L."/>
        </authorList>
    </citation>
    <scope>NUCLEOTIDE SEQUENCE [LARGE SCALE GENOMIC DNA]</scope>
    <source>
        <strain evidence="3 5">DW4/3-1</strain>
    </source>
</reference>
<accession>Q08R15</accession>
<feature type="region of interest" description="Disordered" evidence="1">
    <location>
        <begin position="601"/>
        <end position="632"/>
    </location>
</feature>
<reference evidence="4 6" key="1">
    <citation type="submission" date="2006-04" db="EMBL/GenBank/DDBJ databases">
        <authorList>
            <person name="Nierman W.C."/>
        </authorList>
    </citation>
    <scope>NUCLEOTIDE SEQUENCE [LARGE SCALE GENOMIC DNA]</scope>
    <source>
        <strain evidence="4 6">DW4/3-1</strain>
    </source>
</reference>
<proteinExistence type="predicted"/>
<dbReference type="PATRIC" id="fig|378806.16.peg.1765"/>
<dbReference type="InterPro" id="IPR036844">
    <property type="entry name" value="Hint_dom_sf"/>
</dbReference>
<feature type="domain" description="Hint" evidence="2">
    <location>
        <begin position="456"/>
        <end position="549"/>
    </location>
</feature>
<dbReference type="RefSeq" id="WP_002618386.1">
    <property type="nucleotide sequence ID" value="NC_014623.1"/>
</dbReference>